<evidence type="ECO:0000256" key="2">
    <source>
        <dbReference type="ARBA" id="ARBA00022649"/>
    </source>
</evidence>
<keyword evidence="4" id="KW-1185">Reference proteome</keyword>
<evidence type="ECO:0000313" key="4">
    <source>
        <dbReference type="Proteomes" id="UP000254575"/>
    </source>
</evidence>
<dbReference type="InterPro" id="IPR007337">
    <property type="entry name" value="RelB/DinJ"/>
</dbReference>
<dbReference type="EMBL" id="UHIA01000004">
    <property type="protein sequence ID" value="SUO97491.1"/>
    <property type="molecule type" value="Genomic_DNA"/>
</dbReference>
<dbReference type="NCBIfam" id="TIGR02384">
    <property type="entry name" value="RelB_DinJ"/>
    <property type="match status" value="1"/>
</dbReference>
<dbReference type="Gene3D" id="1.10.1220.10">
    <property type="entry name" value="Met repressor-like"/>
    <property type="match status" value="1"/>
</dbReference>
<dbReference type="GO" id="GO:0006355">
    <property type="term" value="P:regulation of DNA-templated transcription"/>
    <property type="evidence" value="ECO:0007669"/>
    <property type="project" value="InterPro"/>
</dbReference>
<dbReference type="GO" id="GO:0006351">
    <property type="term" value="P:DNA-templated transcription"/>
    <property type="evidence" value="ECO:0007669"/>
    <property type="project" value="TreeGrafter"/>
</dbReference>
<proteinExistence type="inferred from homology"/>
<keyword evidence="2" id="KW-1277">Toxin-antitoxin system</keyword>
<protein>
    <submittedName>
        <fullName evidence="3">Addiction module antitoxin, RelB/DinJ family</fullName>
    </submittedName>
</protein>
<dbReference type="PANTHER" id="PTHR38781">
    <property type="entry name" value="ANTITOXIN DINJ-RELATED"/>
    <property type="match status" value="1"/>
</dbReference>
<evidence type="ECO:0000313" key="3">
    <source>
        <dbReference type="EMBL" id="SUO97491.1"/>
    </source>
</evidence>
<dbReference type="Proteomes" id="UP000254575">
    <property type="component" value="Unassembled WGS sequence"/>
</dbReference>
<accession>A0A380N0Q6</accession>
<dbReference type="InterPro" id="IPR013321">
    <property type="entry name" value="Arc_rbn_hlx_hlx"/>
</dbReference>
<reference evidence="3 4" key="1">
    <citation type="submission" date="2018-06" db="EMBL/GenBank/DDBJ databases">
        <authorList>
            <consortium name="Pathogen Informatics"/>
            <person name="Doyle S."/>
        </authorList>
    </citation>
    <scope>NUCLEOTIDE SEQUENCE [LARGE SCALE GENOMIC DNA]</scope>
    <source>
        <strain evidence="3 4">NCTC10717</strain>
    </source>
</reference>
<dbReference type="PANTHER" id="PTHR38781:SF1">
    <property type="entry name" value="ANTITOXIN DINJ-RELATED"/>
    <property type="match status" value="1"/>
</dbReference>
<comment type="similarity">
    <text evidence="1">Belongs to the RelB/DinJ antitoxin family.</text>
</comment>
<dbReference type="Pfam" id="PF04221">
    <property type="entry name" value="RelB"/>
    <property type="match status" value="1"/>
</dbReference>
<gene>
    <name evidence="3" type="ORF">NCTC10717_01480</name>
</gene>
<evidence type="ECO:0000256" key="1">
    <source>
        <dbReference type="ARBA" id="ARBA00010562"/>
    </source>
</evidence>
<dbReference type="OrthoDB" id="8613542at2"/>
<name>A0A380N0Q6_9GAMM</name>
<organism evidence="3 4">
    <name type="scientific">Suttonella indologenes</name>
    <dbReference type="NCBI Taxonomy" id="13276"/>
    <lineage>
        <taxon>Bacteria</taxon>
        <taxon>Pseudomonadati</taxon>
        <taxon>Pseudomonadota</taxon>
        <taxon>Gammaproteobacteria</taxon>
        <taxon>Cardiobacteriales</taxon>
        <taxon>Cardiobacteriaceae</taxon>
        <taxon>Suttonella</taxon>
    </lineage>
</organism>
<sequence length="92" mass="10385">MSGAYSFRVPEDIKNQAFEVIKNYGLTPTQAINMFLREIALTHTIPLRLDYQPKPETIAAMQAVNRGEVEMLAVDTVDEAIVLMQKMAQETK</sequence>
<dbReference type="RefSeq" id="WP_115218657.1">
    <property type="nucleotide sequence ID" value="NZ_UHIA01000004.1"/>
</dbReference>
<dbReference type="AlphaFoldDB" id="A0A380N0Q6"/>